<keyword evidence="1" id="KW-0472">Membrane</keyword>
<keyword evidence="3" id="KW-1185">Reference proteome</keyword>
<protein>
    <submittedName>
        <fullName evidence="2">Uncharacterized protein</fullName>
    </submittedName>
</protein>
<name>A0ABQ9FHP5_TEGGR</name>
<keyword evidence="1" id="KW-1133">Transmembrane helix</keyword>
<reference evidence="2 3" key="1">
    <citation type="submission" date="2022-12" db="EMBL/GenBank/DDBJ databases">
        <title>Chromosome-level genome of Tegillarca granosa.</title>
        <authorList>
            <person name="Kim J."/>
        </authorList>
    </citation>
    <scope>NUCLEOTIDE SEQUENCE [LARGE SCALE GENOMIC DNA]</scope>
    <source>
        <strain evidence="2">Teg-2019</strain>
        <tissue evidence="2">Adductor muscle</tissue>
    </source>
</reference>
<evidence type="ECO:0000313" key="2">
    <source>
        <dbReference type="EMBL" id="KAJ8316835.1"/>
    </source>
</evidence>
<accession>A0ABQ9FHP5</accession>
<proteinExistence type="predicted"/>
<dbReference type="Proteomes" id="UP001217089">
    <property type="component" value="Unassembled WGS sequence"/>
</dbReference>
<comment type="caution">
    <text evidence="2">The sequence shown here is derived from an EMBL/GenBank/DDBJ whole genome shotgun (WGS) entry which is preliminary data.</text>
</comment>
<evidence type="ECO:0000256" key="1">
    <source>
        <dbReference type="SAM" id="Phobius"/>
    </source>
</evidence>
<sequence>MSKSHEMIYHSPNFEHMNSIWWQHFVLHRFSMVKLYANNDKFSVKIWLYKVKIIEFKWNFNVNFVIFDTTNSLTVISSFFSVFGLF</sequence>
<organism evidence="2 3">
    <name type="scientific">Tegillarca granosa</name>
    <name type="common">Malaysian cockle</name>
    <name type="synonym">Anadara granosa</name>
    <dbReference type="NCBI Taxonomy" id="220873"/>
    <lineage>
        <taxon>Eukaryota</taxon>
        <taxon>Metazoa</taxon>
        <taxon>Spiralia</taxon>
        <taxon>Lophotrochozoa</taxon>
        <taxon>Mollusca</taxon>
        <taxon>Bivalvia</taxon>
        <taxon>Autobranchia</taxon>
        <taxon>Pteriomorphia</taxon>
        <taxon>Arcoida</taxon>
        <taxon>Arcoidea</taxon>
        <taxon>Arcidae</taxon>
        <taxon>Tegillarca</taxon>
    </lineage>
</organism>
<feature type="transmembrane region" description="Helical" evidence="1">
    <location>
        <begin position="58"/>
        <end position="83"/>
    </location>
</feature>
<evidence type="ECO:0000313" key="3">
    <source>
        <dbReference type="Proteomes" id="UP001217089"/>
    </source>
</evidence>
<dbReference type="EMBL" id="JARBDR010000246">
    <property type="protein sequence ID" value="KAJ8316835.1"/>
    <property type="molecule type" value="Genomic_DNA"/>
</dbReference>
<keyword evidence="1" id="KW-0812">Transmembrane</keyword>
<gene>
    <name evidence="2" type="ORF">KUTeg_004739</name>
</gene>